<accession>A0A812LC54</accession>
<protein>
    <submittedName>
        <fullName evidence="2">Uncharacterized protein</fullName>
    </submittedName>
</protein>
<reference evidence="2" key="1">
    <citation type="submission" date="2021-02" db="EMBL/GenBank/DDBJ databases">
        <authorList>
            <person name="Dougan E. K."/>
            <person name="Rhodes N."/>
            <person name="Thang M."/>
            <person name="Chan C."/>
        </authorList>
    </citation>
    <scope>NUCLEOTIDE SEQUENCE</scope>
</reference>
<comment type="caution">
    <text evidence="2">The sequence shown here is derived from an EMBL/GenBank/DDBJ whole genome shotgun (WGS) entry which is preliminary data.</text>
</comment>
<sequence>MAEALDSLDEGDLRALIVMSIDAVRQQMTEYKDKAATDESSMLKLQKEKRELLRQREEQDQRIAAAEAHAKALLEEFKNVAPEPPVPTDAWQLWVREPAREAFNVQTDAYRGQ</sequence>
<evidence type="ECO:0000313" key="3">
    <source>
        <dbReference type="Proteomes" id="UP000604046"/>
    </source>
</evidence>
<keyword evidence="1" id="KW-0175">Coiled coil</keyword>
<keyword evidence="3" id="KW-1185">Reference proteome</keyword>
<evidence type="ECO:0000256" key="1">
    <source>
        <dbReference type="SAM" id="Coils"/>
    </source>
</evidence>
<gene>
    <name evidence="2" type="ORF">SNAT2548_LOCUS11425</name>
</gene>
<name>A0A812LC54_9DINO</name>
<dbReference type="Proteomes" id="UP000604046">
    <property type="component" value="Unassembled WGS sequence"/>
</dbReference>
<feature type="coiled-coil region" evidence="1">
    <location>
        <begin position="42"/>
        <end position="76"/>
    </location>
</feature>
<dbReference type="EMBL" id="CAJNDS010001024">
    <property type="protein sequence ID" value="CAE7244408.1"/>
    <property type="molecule type" value="Genomic_DNA"/>
</dbReference>
<evidence type="ECO:0000313" key="2">
    <source>
        <dbReference type="EMBL" id="CAE7244408.1"/>
    </source>
</evidence>
<organism evidence="2 3">
    <name type="scientific">Symbiodinium natans</name>
    <dbReference type="NCBI Taxonomy" id="878477"/>
    <lineage>
        <taxon>Eukaryota</taxon>
        <taxon>Sar</taxon>
        <taxon>Alveolata</taxon>
        <taxon>Dinophyceae</taxon>
        <taxon>Suessiales</taxon>
        <taxon>Symbiodiniaceae</taxon>
        <taxon>Symbiodinium</taxon>
    </lineage>
</organism>
<dbReference type="AlphaFoldDB" id="A0A812LC54"/>
<proteinExistence type="predicted"/>